<reference evidence="1" key="1">
    <citation type="journal article" date="2020" name="Nature">
        <title>Giant virus diversity and host interactions through global metagenomics.</title>
        <authorList>
            <person name="Schulz F."/>
            <person name="Roux S."/>
            <person name="Paez-Espino D."/>
            <person name="Jungbluth S."/>
            <person name="Walsh D.A."/>
            <person name="Denef V.J."/>
            <person name="McMahon K.D."/>
            <person name="Konstantinidis K.T."/>
            <person name="Eloe-Fadrosh E.A."/>
            <person name="Kyrpides N.C."/>
            <person name="Woyke T."/>
        </authorList>
    </citation>
    <scope>NUCLEOTIDE SEQUENCE</scope>
    <source>
        <strain evidence="1">GVMAG-M-3300023179-111</strain>
    </source>
</reference>
<protein>
    <submittedName>
        <fullName evidence="1">Uncharacterized protein</fullName>
    </submittedName>
</protein>
<name>A0A6C0E258_9ZZZZ</name>
<dbReference type="AlphaFoldDB" id="A0A6C0E258"/>
<accession>A0A6C0E258</accession>
<organism evidence="1">
    <name type="scientific">viral metagenome</name>
    <dbReference type="NCBI Taxonomy" id="1070528"/>
    <lineage>
        <taxon>unclassified sequences</taxon>
        <taxon>metagenomes</taxon>
        <taxon>organismal metagenomes</taxon>
    </lineage>
</organism>
<sequence>MSYKQNAAKEQGYDYEIWIYNHKGVKLRIE</sequence>
<evidence type="ECO:0000313" key="1">
    <source>
        <dbReference type="EMBL" id="QHT22613.1"/>
    </source>
</evidence>
<dbReference type="EMBL" id="MN739714">
    <property type="protein sequence ID" value="QHT22613.1"/>
    <property type="molecule type" value="Genomic_DNA"/>
</dbReference>
<proteinExistence type="predicted"/>